<keyword evidence="2" id="KW-1133">Transmembrane helix</keyword>
<evidence type="ECO:0000256" key="2">
    <source>
        <dbReference type="SAM" id="Phobius"/>
    </source>
</evidence>
<keyword evidence="4" id="KW-1185">Reference proteome</keyword>
<comment type="caution">
    <text evidence="3">The sequence shown here is derived from an EMBL/GenBank/DDBJ whole genome shotgun (WGS) entry which is preliminary data.</text>
</comment>
<dbReference type="AlphaFoldDB" id="A0AAE3GI93"/>
<name>A0AAE3GI93_9PSEU</name>
<evidence type="ECO:0000313" key="3">
    <source>
        <dbReference type="EMBL" id="MCP2167892.1"/>
    </source>
</evidence>
<evidence type="ECO:0000256" key="1">
    <source>
        <dbReference type="SAM" id="MobiDB-lite"/>
    </source>
</evidence>
<sequence length="209" mass="22733">MQRREDKALIPWMLGVLLGVAAIAFLLGLIWGLQWVLLPLGLALGALGAVIVFGRRVQRNVYAKAEGQPGAAAWALENLRGRWRVATAVAGTTHLDAVHRVLGRPGVVLVAEGAPHRVKSLLAQEKKRVSRVVGDTPIYDVVIGNDEGQVPLRRLQTHMMKLPRNITPAQVDSLEARLAALASKGVAMPKGPLPQGAKMRNVQRTIRRR</sequence>
<keyword evidence="2" id="KW-0472">Membrane</keyword>
<accession>A0AAE3GI93</accession>
<protein>
    <recommendedName>
        <fullName evidence="5">DUF4191 domain-containing protein</fullName>
    </recommendedName>
</protein>
<keyword evidence="2" id="KW-0812">Transmembrane</keyword>
<reference evidence="3" key="1">
    <citation type="submission" date="2022-06" db="EMBL/GenBank/DDBJ databases">
        <title>Genomic Encyclopedia of Archaeal and Bacterial Type Strains, Phase II (KMG-II): from individual species to whole genera.</title>
        <authorList>
            <person name="Goeker M."/>
        </authorList>
    </citation>
    <scope>NUCLEOTIDE SEQUENCE</scope>
    <source>
        <strain evidence="3">DSM 43935</strain>
    </source>
</reference>
<dbReference type="Proteomes" id="UP001206128">
    <property type="component" value="Unassembled WGS sequence"/>
</dbReference>
<dbReference type="InterPro" id="IPR025445">
    <property type="entry name" value="DUF4191"/>
</dbReference>
<dbReference type="Pfam" id="PF13829">
    <property type="entry name" value="DUF4191"/>
    <property type="match status" value="1"/>
</dbReference>
<feature type="transmembrane region" description="Helical" evidence="2">
    <location>
        <begin position="37"/>
        <end position="54"/>
    </location>
</feature>
<dbReference type="EMBL" id="JAMTCK010000012">
    <property type="protein sequence ID" value="MCP2167892.1"/>
    <property type="molecule type" value="Genomic_DNA"/>
</dbReference>
<gene>
    <name evidence="3" type="ORF">LX83_004766</name>
</gene>
<evidence type="ECO:0000313" key="4">
    <source>
        <dbReference type="Proteomes" id="UP001206128"/>
    </source>
</evidence>
<feature type="region of interest" description="Disordered" evidence="1">
    <location>
        <begin position="187"/>
        <end position="209"/>
    </location>
</feature>
<organism evidence="3 4">
    <name type="scientific">Goodfellowiella coeruleoviolacea</name>
    <dbReference type="NCBI Taxonomy" id="334858"/>
    <lineage>
        <taxon>Bacteria</taxon>
        <taxon>Bacillati</taxon>
        <taxon>Actinomycetota</taxon>
        <taxon>Actinomycetes</taxon>
        <taxon>Pseudonocardiales</taxon>
        <taxon>Pseudonocardiaceae</taxon>
        <taxon>Goodfellowiella</taxon>
    </lineage>
</organism>
<evidence type="ECO:0008006" key="5">
    <source>
        <dbReference type="Google" id="ProtNLM"/>
    </source>
</evidence>
<proteinExistence type="predicted"/>
<feature type="transmembrane region" description="Helical" evidence="2">
    <location>
        <begin position="12"/>
        <end position="31"/>
    </location>
</feature>